<feature type="transmembrane region" description="Helical" evidence="1">
    <location>
        <begin position="270"/>
        <end position="299"/>
    </location>
</feature>
<dbReference type="PROSITE" id="PS51704">
    <property type="entry name" value="GP_PDE"/>
    <property type="match status" value="1"/>
</dbReference>
<feature type="transmembrane region" description="Helical" evidence="1">
    <location>
        <begin position="21"/>
        <end position="42"/>
    </location>
</feature>
<evidence type="ECO:0000259" key="2">
    <source>
        <dbReference type="PROSITE" id="PS51704"/>
    </source>
</evidence>
<dbReference type="CDD" id="cd08579">
    <property type="entry name" value="GDPD_memb_like"/>
    <property type="match status" value="1"/>
</dbReference>
<dbReference type="EMBL" id="CP035631">
    <property type="protein sequence ID" value="WFF42751.1"/>
    <property type="molecule type" value="Genomic_DNA"/>
</dbReference>
<feature type="transmembrane region" description="Helical" evidence="1">
    <location>
        <begin position="223"/>
        <end position="250"/>
    </location>
</feature>
<dbReference type="PANTHER" id="PTHR46211">
    <property type="entry name" value="GLYCEROPHOSPHORYL DIESTER PHOSPHODIESTERASE"/>
    <property type="match status" value="1"/>
</dbReference>
<keyword evidence="4" id="KW-1185">Reference proteome</keyword>
<dbReference type="Gene3D" id="3.20.20.190">
    <property type="entry name" value="Phosphatidylinositol (PI) phosphodiesterase"/>
    <property type="match status" value="1"/>
</dbReference>
<dbReference type="RefSeq" id="WP_282235222.1">
    <property type="nucleotide sequence ID" value="NZ_CP035631.1"/>
</dbReference>
<gene>
    <name evidence="3" type="ORF">EVC62_15295</name>
</gene>
<feature type="transmembrane region" description="Helical" evidence="1">
    <location>
        <begin position="134"/>
        <end position="152"/>
    </location>
</feature>
<keyword evidence="1" id="KW-0812">Transmembrane</keyword>
<evidence type="ECO:0000313" key="3">
    <source>
        <dbReference type="EMBL" id="WFF42751.1"/>
    </source>
</evidence>
<dbReference type="InterPro" id="IPR017946">
    <property type="entry name" value="PLC-like_Pdiesterase_TIM-brl"/>
</dbReference>
<keyword evidence="1" id="KW-1133">Transmembrane helix</keyword>
<dbReference type="SUPFAM" id="SSF51695">
    <property type="entry name" value="PLC-like phosphodiesterases"/>
    <property type="match status" value="1"/>
</dbReference>
<dbReference type="Proteomes" id="UP001321526">
    <property type="component" value="Chromosome"/>
</dbReference>
<dbReference type="Pfam" id="PF10110">
    <property type="entry name" value="GPDPase_memb"/>
    <property type="match status" value="1"/>
</dbReference>
<organism evidence="3 4">
    <name type="scientific">Salinicola endophyticus</name>
    <dbReference type="NCBI Taxonomy" id="1949083"/>
    <lineage>
        <taxon>Bacteria</taxon>
        <taxon>Pseudomonadati</taxon>
        <taxon>Pseudomonadota</taxon>
        <taxon>Gammaproteobacteria</taxon>
        <taxon>Oceanospirillales</taxon>
        <taxon>Halomonadaceae</taxon>
        <taxon>Salinicola</taxon>
    </lineage>
</organism>
<dbReference type="InterPro" id="IPR030395">
    <property type="entry name" value="GP_PDE_dom"/>
</dbReference>
<dbReference type="InterPro" id="IPR018476">
    <property type="entry name" value="GlyceroP-diester-Pdiesterase_M"/>
</dbReference>
<dbReference type="PANTHER" id="PTHR46211:SF8">
    <property type="entry name" value="PHOSPHODIESTERASE"/>
    <property type="match status" value="1"/>
</dbReference>
<feature type="domain" description="GP-PDE" evidence="2">
    <location>
        <begin position="350"/>
        <end position="582"/>
    </location>
</feature>
<keyword evidence="1" id="KW-0472">Membrane</keyword>
<dbReference type="Pfam" id="PF03009">
    <property type="entry name" value="GDPD"/>
    <property type="match status" value="1"/>
</dbReference>
<proteinExistence type="predicted"/>
<name>A0ABY8FIV7_9GAMM</name>
<feature type="transmembrane region" description="Helical" evidence="1">
    <location>
        <begin position="320"/>
        <end position="341"/>
    </location>
</feature>
<evidence type="ECO:0000256" key="1">
    <source>
        <dbReference type="SAM" id="Phobius"/>
    </source>
</evidence>
<protein>
    <submittedName>
        <fullName evidence="3">Glycerophosphodiester phosphodiesterase</fullName>
    </submittedName>
</protein>
<feature type="transmembrane region" description="Helical" evidence="1">
    <location>
        <begin position="159"/>
        <end position="184"/>
    </location>
</feature>
<accession>A0ABY8FIV7</accession>
<sequence>MLAPRPLIKDITRQIAVHWRALIAFHLFFTLLATALWVPLSAGTLAGLLKRIGQPVLSNGQIVDIALSAWGLLWLLAALGLSFLLIFLQQAGMMRVVSSRHGGRYRVAMGALWHVLRRFPALAALAFLQVGAHLLLATPFALGVAHLYAWLLGDTEPYVLLRVLPVALWQFLALALPLLLVWALLAGTLYLRWFLALPALVLEELGPMAALTRSRHLTRQRRWRMALLVLAMALSVAVIPIAFSLLFNALGGPLLGHLPERASVLIPAMLAYLALYIVATIALTFLGVSANSLLVTTLFQRASGRTPVLDSEPAPRRSGVIAWGAEILVLAFALLQAGWILQGFEINDTVSITAHRGASHQAPENTLAALEGAIDAGADYMELDVRLSGDDQVIVAHDDNLRRLTGIDRRLSEMTLDEIAQVDVGAWFGDAFIGERIPTFAALLARARGRIDLYVELKPAPRSADALARQVIAQLRASDMVDHVVIASLSPSVVARVKQLAPDIRTTLFLQFLLPGALAETPADIIGLRHTQANPSLLRTLHGSGRGVAVWTVNNPGAMSRYIDMGVDNIITDRPEALSALLAERRDMSDGELLLVKLRNWLRS</sequence>
<feature type="transmembrane region" description="Helical" evidence="1">
    <location>
        <begin position="62"/>
        <end position="87"/>
    </location>
</feature>
<reference evidence="3 4" key="1">
    <citation type="submission" date="2019-01" db="EMBL/GenBank/DDBJ databases">
        <title>Genome sequence of Salinicola endophyticus REST5.</title>
        <authorList>
            <person name="Nascimento F.X."/>
        </authorList>
    </citation>
    <scope>NUCLEOTIDE SEQUENCE [LARGE SCALE GENOMIC DNA]</scope>
    <source>
        <strain evidence="3 4">REST5</strain>
    </source>
</reference>
<evidence type="ECO:0000313" key="4">
    <source>
        <dbReference type="Proteomes" id="UP001321526"/>
    </source>
</evidence>